<dbReference type="InterPro" id="IPR001466">
    <property type="entry name" value="Beta-lactam-related"/>
</dbReference>
<evidence type="ECO:0000313" key="5">
    <source>
        <dbReference type="Proteomes" id="UP000198424"/>
    </source>
</evidence>
<proteinExistence type="predicted"/>
<dbReference type="InterPro" id="IPR050491">
    <property type="entry name" value="AmpC-like"/>
</dbReference>
<organism evidence="2 4">
    <name type="scientific">Flavobacterium hydatis</name>
    <name type="common">Cytophaga aquatilis</name>
    <dbReference type="NCBI Taxonomy" id="991"/>
    <lineage>
        <taxon>Bacteria</taxon>
        <taxon>Pseudomonadati</taxon>
        <taxon>Bacteroidota</taxon>
        <taxon>Flavobacteriia</taxon>
        <taxon>Flavobacteriales</taxon>
        <taxon>Flavobacteriaceae</taxon>
        <taxon>Flavobacterium</taxon>
    </lineage>
</organism>
<dbReference type="STRING" id="991.IW20_16965"/>
<reference evidence="2 4" key="1">
    <citation type="submission" date="2014-07" db="EMBL/GenBank/DDBJ databases">
        <title>Genome of Flavobacterium hydatis DSM 2063.</title>
        <authorList>
            <person name="Pipes S.E."/>
            <person name="Stropko S.J."/>
            <person name="Newman J.D."/>
        </authorList>
    </citation>
    <scope>NUCLEOTIDE SEQUENCE [LARGE SCALE GENOMIC DNA]</scope>
    <source>
        <strain evidence="2 4">DSM 2063</strain>
    </source>
</reference>
<evidence type="ECO:0000313" key="2">
    <source>
        <dbReference type="EMBL" id="KFF13771.1"/>
    </source>
</evidence>
<feature type="domain" description="Beta-lactamase-related" evidence="1">
    <location>
        <begin position="54"/>
        <end position="358"/>
    </location>
</feature>
<sequence>MKAKLKDKIPVLLMIFLLVNLGFSQSKTNDLKTDNPLKTRLDSVVHKKVLSYYEDNRAVGLSMVILQNGKKHYYNYGETQFGSGILPTKKTIYELGSITKTFTGILLAQAVLDKKINLDDDIRKYLPGEFPNLEYKGTPIRVVDLSNHTGRITRVFKNLWQREAYDSLNPYTSYTKKLLYEGLHEMKLDSLVGKTSSYSNMGVGLLGVILEDVYKVPYFNLVNKYVLSPLKMNNTITDNNVSSVPSRDLAMPHNAKKQVTPRWDSGELFAIGSLESNTEDMIKYVVGNISNATPAIALSHKLTYGSLNEGMGLNWYIHKTNKGSLLFGHNGGAGGSRSTLQFFPELNSGFVLLTNSLANRNILEKEISELLDDKK</sequence>
<dbReference type="Pfam" id="PF00144">
    <property type="entry name" value="Beta-lactamase"/>
    <property type="match status" value="1"/>
</dbReference>
<dbReference type="Gene3D" id="3.40.710.10">
    <property type="entry name" value="DD-peptidase/beta-lactamase superfamily"/>
    <property type="match status" value="1"/>
</dbReference>
<dbReference type="PANTHER" id="PTHR46825:SF8">
    <property type="entry name" value="BETA-LACTAMASE-RELATED"/>
    <property type="match status" value="1"/>
</dbReference>
<evidence type="ECO:0000313" key="3">
    <source>
        <dbReference type="EMBL" id="OXA92445.1"/>
    </source>
</evidence>
<evidence type="ECO:0000259" key="1">
    <source>
        <dbReference type="Pfam" id="PF00144"/>
    </source>
</evidence>
<comment type="caution">
    <text evidence="2">The sequence shown here is derived from an EMBL/GenBank/DDBJ whole genome shotgun (WGS) entry which is preliminary data.</text>
</comment>
<dbReference type="Proteomes" id="UP000028712">
    <property type="component" value="Unassembled WGS sequence"/>
</dbReference>
<dbReference type="InterPro" id="IPR012338">
    <property type="entry name" value="Beta-lactam/transpept-like"/>
</dbReference>
<dbReference type="EMBL" id="JPRM01000027">
    <property type="protein sequence ID" value="KFF13771.1"/>
    <property type="molecule type" value="Genomic_DNA"/>
</dbReference>
<protein>
    <recommendedName>
        <fullName evidence="1">Beta-lactamase-related domain-containing protein</fullName>
    </recommendedName>
</protein>
<accession>A0A086AAQ7</accession>
<dbReference type="Proteomes" id="UP000198424">
    <property type="component" value="Unassembled WGS sequence"/>
</dbReference>
<keyword evidence="5" id="KW-1185">Reference proteome</keyword>
<reference evidence="3 5" key="2">
    <citation type="submission" date="2016-11" db="EMBL/GenBank/DDBJ databases">
        <title>Whole genomes of Flavobacteriaceae.</title>
        <authorList>
            <person name="Stine C."/>
            <person name="Li C."/>
            <person name="Tadesse D."/>
        </authorList>
    </citation>
    <scope>NUCLEOTIDE SEQUENCE [LARGE SCALE GENOMIC DNA]</scope>
    <source>
        <strain evidence="3 5">ATCC 29551</strain>
    </source>
</reference>
<dbReference type="eggNOG" id="COG1680">
    <property type="taxonomic scope" value="Bacteria"/>
</dbReference>
<dbReference type="PANTHER" id="PTHR46825">
    <property type="entry name" value="D-ALANYL-D-ALANINE-CARBOXYPEPTIDASE/ENDOPEPTIDASE AMPH"/>
    <property type="match status" value="1"/>
</dbReference>
<dbReference type="OrthoDB" id="9793489at2"/>
<name>A0A086AAQ7_FLAHY</name>
<evidence type="ECO:0000313" key="4">
    <source>
        <dbReference type="Proteomes" id="UP000028712"/>
    </source>
</evidence>
<dbReference type="AlphaFoldDB" id="A0A086AAQ7"/>
<dbReference type="EMBL" id="MUGY01000022">
    <property type="protein sequence ID" value="OXA92445.1"/>
    <property type="molecule type" value="Genomic_DNA"/>
</dbReference>
<dbReference type="RefSeq" id="WP_035624722.1">
    <property type="nucleotide sequence ID" value="NZ_JBEWQG010000035.1"/>
</dbReference>
<dbReference type="SUPFAM" id="SSF56601">
    <property type="entry name" value="beta-lactamase/transpeptidase-like"/>
    <property type="match status" value="1"/>
</dbReference>
<gene>
    <name evidence="3" type="ORF">B0A62_15575</name>
    <name evidence="2" type="ORF">IW20_16965</name>
</gene>